<dbReference type="Pfam" id="PF00903">
    <property type="entry name" value="Glyoxalase"/>
    <property type="match status" value="1"/>
</dbReference>
<evidence type="ECO:0000259" key="2">
    <source>
        <dbReference type="PROSITE" id="PS51819"/>
    </source>
</evidence>
<dbReference type="InterPro" id="IPR051785">
    <property type="entry name" value="MMCE/EMCE_epimerase"/>
</dbReference>
<dbReference type="InterPro" id="IPR037523">
    <property type="entry name" value="VOC_core"/>
</dbReference>
<dbReference type="GO" id="GO:0046491">
    <property type="term" value="P:L-methylmalonyl-CoA metabolic process"/>
    <property type="evidence" value="ECO:0007669"/>
    <property type="project" value="TreeGrafter"/>
</dbReference>
<gene>
    <name evidence="3" type="ORF">HW532_06900</name>
</gene>
<sequence>MTAPIEIGICCRDLDRLMAFYVDVLGCQAVNDIHVPPKKAADASMAEGGYRVARIQTPRGERLKLIQPAGGPRDGQAAERWILARGGIAYITFIVDDLKAMNARLKEAGVAFLTGEDPVEVRPETFLTFVRDPEGNVLEFVEYGDIREYRPDLG</sequence>
<dbReference type="PROSITE" id="PS51819">
    <property type="entry name" value="VOC"/>
    <property type="match status" value="1"/>
</dbReference>
<accession>A0A7S8C8K7</accession>
<reference evidence="3 4" key="1">
    <citation type="submission" date="2020-06" db="EMBL/GenBank/DDBJ databases">
        <title>Genome sequence of 2 isolates from Red Sea Mangroves.</title>
        <authorList>
            <person name="Sefrji F."/>
            <person name="Michoud G."/>
            <person name="Merlino G."/>
            <person name="Daffonchio D."/>
        </authorList>
    </citation>
    <scope>NUCLEOTIDE SEQUENCE [LARGE SCALE GENOMIC DNA]</scope>
    <source>
        <strain evidence="3 4">R1DC25</strain>
    </source>
</reference>
<dbReference type="SUPFAM" id="SSF54593">
    <property type="entry name" value="Glyoxalase/Bleomycin resistance protein/Dihydroxybiphenyl dioxygenase"/>
    <property type="match status" value="1"/>
</dbReference>
<dbReference type="InterPro" id="IPR029068">
    <property type="entry name" value="Glyas_Bleomycin-R_OHBP_Dase"/>
</dbReference>
<organism evidence="3 4">
    <name type="scientific">Kaustia mangrovi</name>
    <dbReference type="NCBI Taxonomy" id="2593653"/>
    <lineage>
        <taxon>Bacteria</taxon>
        <taxon>Pseudomonadati</taxon>
        <taxon>Pseudomonadota</taxon>
        <taxon>Alphaproteobacteria</taxon>
        <taxon>Hyphomicrobiales</taxon>
        <taxon>Parvibaculaceae</taxon>
        <taxon>Kaustia</taxon>
    </lineage>
</organism>
<dbReference type="GO" id="GO:0004493">
    <property type="term" value="F:methylmalonyl-CoA epimerase activity"/>
    <property type="evidence" value="ECO:0007669"/>
    <property type="project" value="TreeGrafter"/>
</dbReference>
<protein>
    <submittedName>
        <fullName evidence="3">VOC family protein</fullName>
    </submittedName>
</protein>
<name>A0A7S8C8K7_9HYPH</name>
<proteinExistence type="predicted"/>
<dbReference type="InterPro" id="IPR004360">
    <property type="entry name" value="Glyas_Fos-R_dOase_dom"/>
</dbReference>
<evidence type="ECO:0000256" key="1">
    <source>
        <dbReference type="ARBA" id="ARBA00022723"/>
    </source>
</evidence>
<dbReference type="Gene3D" id="3.10.180.10">
    <property type="entry name" value="2,3-Dihydroxybiphenyl 1,2-Dioxygenase, domain 1"/>
    <property type="match status" value="1"/>
</dbReference>
<feature type="domain" description="VOC" evidence="2">
    <location>
        <begin position="3"/>
        <end position="143"/>
    </location>
</feature>
<dbReference type="AlphaFoldDB" id="A0A7S8C8K7"/>
<keyword evidence="4" id="KW-1185">Reference proteome</keyword>
<evidence type="ECO:0000313" key="3">
    <source>
        <dbReference type="EMBL" id="QPC45216.1"/>
    </source>
</evidence>
<dbReference type="Proteomes" id="UP000593594">
    <property type="component" value="Chromosome"/>
</dbReference>
<dbReference type="PANTHER" id="PTHR43048:SF3">
    <property type="entry name" value="METHYLMALONYL-COA EPIMERASE, MITOCHONDRIAL"/>
    <property type="match status" value="1"/>
</dbReference>
<dbReference type="EMBL" id="CP058214">
    <property type="protein sequence ID" value="QPC45216.1"/>
    <property type="molecule type" value="Genomic_DNA"/>
</dbReference>
<dbReference type="PANTHER" id="PTHR43048">
    <property type="entry name" value="METHYLMALONYL-COA EPIMERASE"/>
    <property type="match status" value="1"/>
</dbReference>
<dbReference type="KEGG" id="kmn:HW532_06900"/>
<dbReference type="GO" id="GO:0046872">
    <property type="term" value="F:metal ion binding"/>
    <property type="evidence" value="ECO:0007669"/>
    <property type="project" value="UniProtKB-KW"/>
</dbReference>
<evidence type="ECO:0000313" key="4">
    <source>
        <dbReference type="Proteomes" id="UP000593594"/>
    </source>
</evidence>
<keyword evidence="1" id="KW-0479">Metal-binding</keyword>